<dbReference type="RefSeq" id="WP_109351511.1">
    <property type="nucleotide sequence ID" value="NZ_QFRI01000001.1"/>
</dbReference>
<dbReference type="Proteomes" id="UP000245375">
    <property type="component" value="Unassembled WGS sequence"/>
</dbReference>
<reference evidence="3" key="1">
    <citation type="submission" date="2018-05" db="EMBL/GenBank/DDBJ databases">
        <title>Algibacter marinivivus sp. nov., isolated from sample around a algae.</title>
        <authorList>
            <person name="Lu D."/>
        </authorList>
    </citation>
    <scope>NUCLEOTIDE SEQUENCE [LARGE SCALE GENOMIC DNA]</scope>
    <source>
        <strain evidence="3">ZY111</strain>
    </source>
</reference>
<reference evidence="3" key="3">
    <citation type="submission" date="2018-05" db="EMBL/GenBank/DDBJ databases">
        <authorList>
            <person name="Lu D."/>
        </authorList>
    </citation>
    <scope>NUCLEOTIDE SEQUENCE [LARGE SCALE GENOMIC DNA]</scope>
    <source>
        <strain evidence="3">ZY111</strain>
    </source>
</reference>
<comment type="caution">
    <text evidence="2">The sequence shown here is derived from an EMBL/GenBank/DDBJ whole genome shotgun (WGS) entry which is preliminary data.</text>
</comment>
<feature type="chain" id="PRO_5015501130" evidence="1">
    <location>
        <begin position="24"/>
        <end position="117"/>
    </location>
</feature>
<keyword evidence="3" id="KW-1185">Reference proteome</keyword>
<gene>
    <name evidence="2" type="ORF">DIS18_02800</name>
</gene>
<evidence type="ECO:0000256" key="1">
    <source>
        <dbReference type="SAM" id="SignalP"/>
    </source>
</evidence>
<feature type="signal peptide" evidence="1">
    <location>
        <begin position="1"/>
        <end position="23"/>
    </location>
</feature>
<dbReference type="AlphaFoldDB" id="A0A2U2X6X4"/>
<dbReference type="EMBL" id="QFRI01000001">
    <property type="protein sequence ID" value="PWH83500.1"/>
    <property type="molecule type" value="Genomic_DNA"/>
</dbReference>
<proteinExistence type="predicted"/>
<evidence type="ECO:0000313" key="3">
    <source>
        <dbReference type="Proteomes" id="UP000245375"/>
    </source>
</evidence>
<name>A0A2U2X6X4_9FLAO</name>
<accession>A0A2U2X6X4</accession>
<keyword evidence="1" id="KW-0732">Signal</keyword>
<organism evidence="2 3">
    <name type="scientific">Algibacter marinivivus</name>
    <dbReference type="NCBI Taxonomy" id="2100723"/>
    <lineage>
        <taxon>Bacteria</taxon>
        <taxon>Pseudomonadati</taxon>
        <taxon>Bacteroidota</taxon>
        <taxon>Flavobacteriia</taxon>
        <taxon>Flavobacteriales</taxon>
        <taxon>Flavobacteriaceae</taxon>
        <taxon>Algibacter</taxon>
    </lineage>
</organism>
<dbReference type="OrthoDB" id="1450289at2"/>
<evidence type="ECO:0000313" key="2">
    <source>
        <dbReference type="EMBL" id="PWH83500.1"/>
    </source>
</evidence>
<protein>
    <submittedName>
        <fullName evidence="2">Uncharacterized protein</fullName>
    </submittedName>
</protein>
<reference evidence="2 3" key="2">
    <citation type="submission" date="2018-05" db="EMBL/GenBank/DDBJ databases">
        <title>Algibacter marinivivus sp. nov., isolated from sample around a algae.</title>
        <authorList>
            <person name="Zhong X."/>
        </authorList>
    </citation>
    <scope>NUCLEOTIDE SEQUENCE [LARGE SCALE GENOMIC DNA]</scope>
    <source>
        <strain evidence="2 3">ZY111</strain>
    </source>
</reference>
<sequence>MNTKKIILLSGLMVLFLSLSSFKSGLDLNETFCKVETQDGLVVYAVYDGKTDTDYNFIVTDRKGKKQALSFQNAADSVLTAFDLNAETFVGTMFKITFNQGGDETKTISKLEKVQVH</sequence>